<feature type="compositionally biased region" description="Polar residues" evidence="1">
    <location>
        <begin position="111"/>
        <end position="123"/>
    </location>
</feature>
<protein>
    <submittedName>
        <fullName evidence="2">Uncharacterized protein</fullName>
    </submittedName>
</protein>
<feature type="compositionally biased region" description="Polar residues" evidence="1">
    <location>
        <begin position="93"/>
        <end position="102"/>
    </location>
</feature>
<feature type="region of interest" description="Disordered" evidence="1">
    <location>
        <begin position="1"/>
        <end position="42"/>
    </location>
</feature>
<organism evidence="2 3">
    <name type="scientific">Sistotremastrum suecicum HHB10207 ss-3</name>
    <dbReference type="NCBI Taxonomy" id="1314776"/>
    <lineage>
        <taxon>Eukaryota</taxon>
        <taxon>Fungi</taxon>
        <taxon>Dikarya</taxon>
        <taxon>Basidiomycota</taxon>
        <taxon>Agaricomycotina</taxon>
        <taxon>Agaricomycetes</taxon>
        <taxon>Sistotremastrales</taxon>
        <taxon>Sistotremastraceae</taxon>
        <taxon>Sistotremastrum</taxon>
    </lineage>
</organism>
<dbReference type="EMBL" id="KV428104">
    <property type="protein sequence ID" value="KZT36573.1"/>
    <property type="molecule type" value="Genomic_DNA"/>
</dbReference>
<evidence type="ECO:0000313" key="3">
    <source>
        <dbReference type="Proteomes" id="UP000076798"/>
    </source>
</evidence>
<accession>A0A166BND9</accession>
<keyword evidence="3" id="KW-1185">Reference proteome</keyword>
<dbReference type="Proteomes" id="UP000076798">
    <property type="component" value="Unassembled WGS sequence"/>
</dbReference>
<name>A0A166BND9_9AGAM</name>
<feature type="region of interest" description="Disordered" evidence="1">
    <location>
        <begin position="57"/>
        <end position="223"/>
    </location>
</feature>
<proteinExistence type="predicted"/>
<dbReference type="AlphaFoldDB" id="A0A166BND9"/>
<evidence type="ECO:0000313" key="2">
    <source>
        <dbReference type="EMBL" id="KZT36573.1"/>
    </source>
</evidence>
<feature type="compositionally biased region" description="Low complexity" evidence="1">
    <location>
        <begin position="124"/>
        <end position="133"/>
    </location>
</feature>
<feature type="compositionally biased region" description="Basic and acidic residues" evidence="1">
    <location>
        <begin position="23"/>
        <end position="42"/>
    </location>
</feature>
<feature type="compositionally biased region" description="Low complexity" evidence="1">
    <location>
        <begin position="75"/>
        <end position="91"/>
    </location>
</feature>
<evidence type="ECO:0000256" key="1">
    <source>
        <dbReference type="SAM" id="MobiDB-lite"/>
    </source>
</evidence>
<reference evidence="2 3" key="1">
    <citation type="journal article" date="2016" name="Mol. Biol. Evol.">
        <title>Comparative Genomics of Early-Diverging Mushroom-Forming Fungi Provides Insights into the Origins of Lignocellulose Decay Capabilities.</title>
        <authorList>
            <person name="Nagy L.G."/>
            <person name="Riley R."/>
            <person name="Tritt A."/>
            <person name="Adam C."/>
            <person name="Daum C."/>
            <person name="Floudas D."/>
            <person name="Sun H."/>
            <person name="Yadav J.S."/>
            <person name="Pangilinan J."/>
            <person name="Larsson K.H."/>
            <person name="Matsuura K."/>
            <person name="Barry K."/>
            <person name="Labutti K."/>
            <person name="Kuo R."/>
            <person name="Ohm R.A."/>
            <person name="Bhattacharya S.S."/>
            <person name="Shirouzu T."/>
            <person name="Yoshinaga Y."/>
            <person name="Martin F.M."/>
            <person name="Grigoriev I.V."/>
            <person name="Hibbett D.S."/>
        </authorList>
    </citation>
    <scope>NUCLEOTIDE SEQUENCE [LARGE SCALE GENOMIC DNA]</scope>
    <source>
        <strain evidence="2 3">HHB10207 ss-3</strain>
    </source>
</reference>
<sequence length="363" mass="40263">MAWTFNLRSGYLSSDSDDPKDDDDSKPASRPHELFDLSSREDHATFVPNPWSLAKLNAASKKKPLQPVKKDPKSSSKPASKPSSKISTKPPTLNDSFPSSDGTLVDENDVPTRTTKPLSSFPTKKSNAKSNNAQKVTAQAPPARIIPSASVKSRPPKLATYKFHRDPVQTKPPPPSKEKVVSNTIDSRISSSTPSDPNQLPATRRLTRDPETSKPPVSTRPEEIFRPVESFVNACTSNTLSESPAWTKTVLISTTPKPIRSASPVPCRSDLPYLSSTASERMTNTIYLFRLALKADLLSETSTNHSNPTEIKNGRLFLLARKLEYLLRRRSSRSRLNSDYLLTRCVLWTKFLHLATLLSQIRS</sequence>
<feature type="compositionally biased region" description="Polar residues" evidence="1">
    <location>
        <begin position="181"/>
        <end position="201"/>
    </location>
</feature>
<gene>
    <name evidence="2" type="ORF">SISSUDRAFT_58925</name>
</gene>